<reference evidence="1 2" key="1">
    <citation type="submission" date="2016-10" db="EMBL/GenBank/DDBJ databases">
        <authorList>
            <person name="de Groot N.N."/>
        </authorList>
    </citation>
    <scope>NUCLEOTIDE SEQUENCE [LARGE SCALE GENOMIC DNA]</scope>
    <source>
        <strain evidence="2">P4B,CCM 7963,CECT 7998,DSM 25260,IBRC-M 10614,KCTC 13821</strain>
    </source>
</reference>
<name>A0A1G8CPE7_9BACI</name>
<dbReference type="Proteomes" id="UP000199017">
    <property type="component" value="Unassembled WGS sequence"/>
</dbReference>
<dbReference type="AlphaFoldDB" id="A0A1G8CPE7"/>
<organism evidence="1 2">
    <name type="scientific">Alteribacillus bidgolensis</name>
    <dbReference type="NCBI Taxonomy" id="930129"/>
    <lineage>
        <taxon>Bacteria</taxon>
        <taxon>Bacillati</taxon>
        <taxon>Bacillota</taxon>
        <taxon>Bacilli</taxon>
        <taxon>Bacillales</taxon>
        <taxon>Bacillaceae</taxon>
        <taxon>Alteribacillus</taxon>
    </lineage>
</organism>
<dbReference type="Gene3D" id="3.90.1720.10">
    <property type="entry name" value="endopeptidase domain like (from Nostoc punctiforme)"/>
    <property type="match status" value="1"/>
</dbReference>
<evidence type="ECO:0000313" key="1">
    <source>
        <dbReference type="EMBL" id="SDH47306.1"/>
    </source>
</evidence>
<proteinExistence type="predicted"/>
<protein>
    <submittedName>
        <fullName evidence="1">Uncharacterized protein</fullName>
    </submittedName>
</protein>
<dbReference type="OrthoDB" id="2843884at2"/>
<sequence>MILKYVIKVDLPHTLSLKERFICSEVIDHSYYRAGINLFPHRSPGDIAPADFLKSDRLSVVCIKNDA</sequence>
<dbReference type="RefSeq" id="WP_091580112.1">
    <property type="nucleotide sequence ID" value="NZ_FNDU01000001.1"/>
</dbReference>
<dbReference type="EMBL" id="FNDU01000001">
    <property type="protein sequence ID" value="SDH47306.1"/>
    <property type="molecule type" value="Genomic_DNA"/>
</dbReference>
<evidence type="ECO:0000313" key="2">
    <source>
        <dbReference type="Proteomes" id="UP000199017"/>
    </source>
</evidence>
<keyword evidence="2" id="KW-1185">Reference proteome</keyword>
<gene>
    <name evidence="1" type="ORF">SAMN05216352_101400</name>
</gene>
<accession>A0A1G8CPE7</accession>